<proteinExistence type="predicted"/>
<keyword evidence="2" id="KW-0472">Membrane</keyword>
<organism evidence="3 4">
    <name type="scientific">Sphingobium lignivorans</name>
    <dbReference type="NCBI Taxonomy" id="2735886"/>
    <lineage>
        <taxon>Bacteria</taxon>
        <taxon>Pseudomonadati</taxon>
        <taxon>Pseudomonadota</taxon>
        <taxon>Alphaproteobacteria</taxon>
        <taxon>Sphingomonadales</taxon>
        <taxon>Sphingomonadaceae</taxon>
        <taxon>Sphingobium</taxon>
    </lineage>
</organism>
<sequence length="217" mass="23711">MSSELAMGDAFNLLTGRRLVAVTAGAATFWLALKYGKGEFEKGWASPGTMIATIVPAALVVLLVRTLWDAVVAAEPLPVEVNIRWVLLWSGYFGLWIGGYLAFQLHRHLRARAAAGSARTLTNLAAARARPRLDDAGLEWVADVIIEEAATPVSDQLDSLAEKLRHRAGYEAADSLDPRHNERIRLVRQVAMLLDNAANQARRTPSDDKDGSNPFAR</sequence>
<evidence type="ECO:0000256" key="1">
    <source>
        <dbReference type="SAM" id="MobiDB-lite"/>
    </source>
</evidence>
<dbReference type="RefSeq" id="WP_184148788.1">
    <property type="nucleotide sequence ID" value="NZ_JACHKA010000001.1"/>
</dbReference>
<feature type="region of interest" description="Disordered" evidence="1">
    <location>
        <begin position="197"/>
        <end position="217"/>
    </location>
</feature>
<name>A0ABR6NAK6_9SPHN</name>
<keyword evidence="2" id="KW-1133">Transmembrane helix</keyword>
<protein>
    <submittedName>
        <fullName evidence="3">Uncharacterized protein</fullName>
    </submittedName>
</protein>
<gene>
    <name evidence="3" type="ORF">HNP60_000070</name>
</gene>
<accession>A0ABR6NAK6</accession>
<keyword evidence="2" id="KW-0812">Transmembrane</keyword>
<evidence type="ECO:0000313" key="3">
    <source>
        <dbReference type="EMBL" id="MBB5984096.1"/>
    </source>
</evidence>
<feature type="transmembrane region" description="Helical" evidence="2">
    <location>
        <begin position="83"/>
        <end position="103"/>
    </location>
</feature>
<comment type="caution">
    <text evidence="3">The sequence shown here is derived from an EMBL/GenBank/DDBJ whole genome shotgun (WGS) entry which is preliminary data.</text>
</comment>
<reference evidence="3 4" key="1">
    <citation type="submission" date="2020-08" db="EMBL/GenBank/DDBJ databases">
        <title>Exploring microbial biodiversity for novel pathways involved in the catabolism of aromatic compounds derived from lignin.</title>
        <authorList>
            <person name="Elkins J."/>
        </authorList>
    </citation>
    <scope>NUCLEOTIDE SEQUENCE [LARGE SCALE GENOMIC DNA]</scope>
    <source>
        <strain evidence="3 4">B1D3A</strain>
    </source>
</reference>
<dbReference type="Proteomes" id="UP001138540">
    <property type="component" value="Unassembled WGS sequence"/>
</dbReference>
<feature type="transmembrane region" description="Helical" evidence="2">
    <location>
        <begin position="48"/>
        <end position="68"/>
    </location>
</feature>
<keyword evidence="4" id="KW-1185">Reference proteome</keyword>
<feature type="transmembrane region" description="Helical" evidence="2">
    <location>
        <begin position="20"/>
        <end position="36"/>
    </location>
</feature>
<evidence type="ECO:0000256" key="2">
    <source>
        <dbReference type="SAM" id="Phobius"/>
    </source>
</evidence>
<evidence type="ECO:0000313" key="4">
    <source>
        <dbReference type="Proteomes" id="UP001138540"/>
    </source>
</evidence>
<dbReference type="EMBL" id="JACHKA010000001">
    <property type="protein sequence ID" value="MBB5984096.1"/>
    <property type="molecule type" value="Genomic_DNA"/>
</dbReference>